<sequence length="113" mass="13068">MPNHNEQGLLGTIFRERDRRELEGNAPRRTDRLQKEKISLAVLTLFHYKNMFKSEKMFEICSTRHNACLQRRNMDSRTCLNLEHAAESTILASRSTSDVTAASHTTAIKYSNR</sequence>
<evidence type="ECO:0000313" key="2">
    <source>
        <dbReference type="EMBL" id="GBN61073.1"/>
    </source>
</evidence>
<comment type="caution">
    <text evidence="2">The sequence shown here is derived from an EMBL/GenBank/DDBJ whole genome shotgun (WGS) entry which is preliminary data.</text>
</comment>
<gene>
    <name evidence="2" type="ORF">AVEN_90827_1</name>
</gene>
<evidence type="ECO:0000256" key="1">
    <source>
        <dbReference type="SAM" id="MobiDB-lite"/>
    </source>
</evidence>
<feature type="region of interest" description="Disordered" evidence="1">
    <location>
        <begin position="1"/>
        <end position="29"/>
    </location>
</feature>
<protein>
    <submittedName>
        <fullName evidence="2">Uncharacterized protein</fullName>
    </submittedName>
</protein>
<accession>A0A4Y2QDF4</accession>
<keyword evidence="3" id="KW-1185">Reference proteome</keyword>
<reference evidence="2 3" key="1">
    <citation type="journal article" date="2019" name="Sci. Rep.">
        <title>Orb-weaving spider Araneus ventricosus genome elucidates the spidroin gene catalogue.</title>
        <authorList>
            <person name="Kono N."/>
            <person name="Nakamura H."/>
            <person name="Ohtoshi R."/>
            <person name="Moran D.A.P."/>
            <person name="Shinohara A."/>
            <person name="Yoshida Y."/>
            <person name="Fujiwara M."/>
            <person name="Mori M."/>
            <person name="Tomita M."/>
            <person name="Arakawa K."/>
        </authorList>
    </citation>
    <scope>NUCLEOTIDE SEQUENCE [LARGE SCALE GENOMIC DNA]</scope>
</reference>
<evidence type="ECO:0000313" key="3">
    <source>
        <dbReference type="Proteomes" id="UP000499080"/>
    </source>
</evidence>
<dbReference type="EMBL" id="BGPR01013536">
    <property type="protein sequence ID" value="GBN61073.1"/>
    <property type="molecule type" value="Genomic_DNA"/>
</dbReference>
<dbReference type="Proteomes" id="UP000499080">
    <property type="component" value="Unassembled WGS sequence"/>
</dbReference>
<name>A0A4Y2QDF4_ARAVE</name>
<feature type="compositionally biased region" description="Basic and acidic residues" evidence="1">
    <location>
        <begin position="14"/>
        <end position="29"/>
    </location>
</feature>
<dbReference type="AlphaFoldDB" id="A0A4Y2QDF4"/>
<organism evidence="2 3">
    <name type="scientific">Araneus ventricosus</name>
    <name type="common">Orbweaver spider</name>
    <name type="synonym">Epeira ventricosa</name>
    <dbReference type="NCBI Taxonomy" id="182803"/>
    <lineage>
        <taxon>Eukaryota</taxon>
        <taxon>Metazoa</taxon>
        <taxon>Ecdysozoa</taxon>
        <taxon>Arthropoda</taxon>
        <taxon>Chelicerata</taxon>
        <taxon>Arachnida</taxon>
        <taxon>Araneae</taxon>
        <taxon>Araneomorphae</taxon>
        <taxon>Entelegynae</taxon>
        <taxon>Araneoidea</taxon>
        <taxon>Araneidae</taxon>
        <taxon>Araneus</taxon>
    </lineage>
</organism>
<proteinExistence type="predicted"/>